<reference evidence="2 3" key="1">
    <citation type="submission" date="2020-03" db="EMBL/GenBank/DDBJ databases">
        <authorList>
            <consortium name="Genoscope - CEA"/>
            <person name="William W."/>
        </authorList>
    </citation>
    <scope>NUCLEOTIDE SEQUENCE [LARGE SCALE GENOMIC DNA]</scope>
    <source>
        <strain evidence="3">DSM 16959</strain>
    </source>
</reference>
<dbReference type="EMBL" id="LR778301">
    <property type="protein sequence ID" value="CAB1368193.1"/>
    <property type="molecule type" value="Genomic_DNA"/>
</dbReference>
<dbReference type="RefSeq" id="WP_145772165.1">
    <property type="nucleotide sequence ID" value="NZ_LR778301.1"/>
</dbReference>
<dbReference type="KEGG" id="doe:DENOEST_1028"/>
<proteinExistence type="predicted"/>
<evidence type="ECO:0000313" key="3">
    <source>
        <dbReference type="Proteomes" id="UP000515733"/>
    </source>
</evidence>
<accession>A0A6S6XVG7</accession>
<feature type="transmembrane region" description="Helical" evidence="1">
    <location>
        <begin position="41"/>
        <end position="62"/>
    </location>
</feature>
<gene>
    <name evidence="2" type="ORF">DENOEST_1028</name>
</gene>
<dbReference type="Proteomes" id="UP000515733">
    <property type="component" value="Chromosome"/>
</dbReference>
<evidence type="ECO:0008006" key="4">
    <source>
        <dbReference type="Google" id="ProtNLM"/>
    </source>
</evidence>
<organism evidence="2 3">
    <name type="scientific">Denitratisoma oestradiolicum</name>
    <dbReference type="NCBI Taxonomy" id="311182"/>
    <lineage>
        <taxon>Bacteria</taxon>
        <taxon>Pseudomonadati</taxon>
        <taxon>Pseudomonadota</taxon>
        <taxon>Betaproteobacteria</taxon>
        <taxon>Nitrosomonadales</taxon>
        <taxon>Sterolibacteriaceae</taxon>
        <taxon>Denitratisoma</taxon>
    </lineage>
</organism>
<protein>
    <recommendedName>
        <fullName evidence="4">Signal transduction histidine kinase</fullName>
    </recommendedName>
</protein>
<evidence type="ECO:0000313" key="2">
    <source>
        <dbReference type="EMBL" id="CAB1368193.1"/>
    </source>
</evidence>
<name>A0A6S6XVG7_9PROT</name>
<dbReference type="AlphaFoldDB" id="A0A6S6XVG7"/>
<evidence type="ECO:0000256" key="1">
    <source>
        <dbReference type="SAM" id="Phobius"/>
    </source>
</evidence>
<keyword evidence="1" id="KW-1133">Transmembrane helix</keyword>
<sequence>MRNYKGLFFLFAAVVLIQVVLGCVISMQFSSWPERGTFGDMFGAVNTLFSGLAFAGVIYAIFLQSKELELQRQELELTRNELSKSASAQAEQARLMLHTAKINAVSSKLDTYTTLMVNKRSVPGGEEVVARNHVGETLKQLEALLDEFA</sequence>
<keyword evidence="3" id="KW-1185">Reference proteome</keyword>
<keyword evidence="1" id="KW-0812">Transmembrane</keyword>
<keyword evidence="1" id="KW-0472">Membrane</keyword>
<dbReference type="OrthoDB" id="6422829at2"/>
<dbReference type="PROSITE" id="PS51257">
    <property type="entry name" value="PROKAR_LIPOPROTEIN"/>
    <property type="match status" value="1"/>
</dbReference>